<dbReference type="Proteomes" id="UP000681075">
    <property type="component" value="Unassembled WGS sequence"/>
</dbReference>
<protein>
    <recommendedName>
        <fullName evidence="4">DUF4337 domain-containing protein</fullName>
    </recommendedName>
</protein>
<keyword evidence="1" id="KW-0472">Membrane</keyword>
<gene>
    <name evidence="2" type="ORF">TMPK1_14450</name>
</gene>
<comment type="caution">
    <text evidence="2">The sequence shown here is derived from an EMBL/GenBank/DDBJ whole genome shotgun (WGS) entry which is preliminary data.</text>
</comment>
<keyword evidence="1" id="KW-1133">Transmembrane helix</keyword>
<evidence type="ECO:0000313" key="2">
    <source>
        <dbReference type="EMBL" id="GIL39208.1"/>
    </source>
</evidence>
<sequence>MAEPGEIEMPEPHHVPSHERGFFNLIAVTVALLSAFLAVTKVKSDQTVQAMLTAKTDSVDAWNEYQAKRIRLHVDQAMLVQSKALRSLLNGDTATEYDKEVAKTGERAKRYEGELGELKSKAEAFEHKTEALHARHERFDLADAFLSISLAVLAVVALTQRRWLLLVAGAGALAGIALSVSAFAGWGLPVIAKLAGSH</sequence>
<evidence type="ECO:0000313" key="3">
    <source>
        <dbReference type="Proteomes" id="UP000681075"/>
    </source>
</evidence>
<organism evidence="2 3">
    <name type="scientific">Roseiterribacter gracilis</name>
    <dbReference type="NCBI Taxonomy" id="2812848"/>
    <lineage>
        <taxon>Bacteria</taxon>
        <taxon>Pseudomonadati</taxon>
        <taxon>Pseudomonadota</taxon>
        <taxon>Alphaproteobacteria</taxon>
        <taxon>Rhodospirillales</taxon>
        <taxon>Roseiterribacteraceae</taxon>
        <taxon>Roseiterribacter</taxon>
    </lineage>
</organism>
<reference evidence="2" key="1">
    <citation type="submission" date="2021-02" db="EMBL/GenBank/DDBJ databases">
        <title>Genome sequence of Rhodospirillales sp. strain TMPK1 isolated from soil.</title>
        <authorList>
            <person name="Nakai R."/>
            <person name="Kusada H."/>
            <person name="Tamaki H."/>
        </authorList>
    </citation>
    <scope>NUCLEOTIDE SEQUENCE</scope>
    <source>
        <strain evidence="2">TMPK1</strain>
    </source>
</reference>
<name>A0A8S8X707_9PROT</name>
<feature type="transmembrane region" description="Helical" evidence="1">
    <location>
        <begin position="20"/>
        <end position="39"/>
    </location>
</feature>
<proteinExistence type="predicted"/>
<dbReference type="AlphaFoldDB" id="A0A8S8X707"/>
<dbReference type="RefSeq" id="WP_420242306.1">
    <property type="nucleotide sequence ID" value="NZ_BOPV01000001.1"/>
</dbReference>
<dbReference type="InterPro" id="IPR025570">
    <property type="entry name" value="DUF4337"/>
</dbReference>
<accession>A0A8S8X707</accession>
<evidence type="ECO:0008006" key="4">
    <source>
        <dbReference type="Google" id="ProtNLM"/>
    </source>
</evidence>
<dbReference type="EMBL" id="BOPV01000001">
    <property type="protein sequence ID" value="GIL39208.1"/>
    <property type="molecule type" value="Genomic_DNA"/>
</dbReference>
<keyword evidence="1" id="KW-0812">Transmembrane</keyword>
<dbReference type="Pfam" id="PF14235">
    <property type="entry name" value="DUF4337"/>
    <property type="match status" value="1"/>
</dbReference>
<evidence type="ECO:0000256" key="1">
    <source>
        <dbReference type="SAM" id="Phobius"/>
    </source>
</evidence>
<feature type="transmembrane region" description="Helical" evidence="1">
    <location>
        <begin position="164"/>
        <end position="188"/>
    </location>
</feature>
<keyword evidence="3" id="KW-1185">Reference proteome</keyword>